<sequence>TSDKEGDSAMMKKLVKELKDDSINQELSSPTQSPEDSYTHLYKEIVKAETQNDSASQR</sequence>
<feature type="non-terminal residue" evidence="2">
    <location>
        <position position="1"/>
    </location>
</feature>
<evidence type="ECO:0000313" key="2">
    <source>
        <dbReference type="EMBL" id="CAI2201389.1"/>
    </source>
</evidence>
<proteinExistence type="predicted"/>
<feature type="non-terminal residue" evidence="2">
    <location>
        <position position="58"/>
    </location>
</feature>
<reference evidence="2" key="1">
    <citation type="submission" date="2022-08" db="EMBL/GenBank/DDBJ databases">
        <authorList>
            <person name="Kallberg Y."/>
            <person name="Tangrot J."/>
            <person name="Rosling A."/>
        </authorList>
    </citation>
    <scope>NUCLEOTIDE SEQUENCE</scope>
    <source>
        <strain evidence="2">Wild A</strain>
    </source>
</reference>
<accession>A0A9W4TE24</accession>
<evidence type="ECO:0000256" key="1">
    <source>
        <dbReference type="SAM" id="MobiDB-lite"/>
    </source>
</evidence>
<dbReference type="AlphaFoldDB" id="A0A9W4TE24"/>
<keyword evidence="3" id="KW-1185">Reference proteome</keyword>
<comment type="caution">
    <text evidence="2">The sequence shown here is derived from an EMBL/GenBank/DDBJ whole genome shotgun (WGS) entry which is preliminary data.</text>
</comment>
<organism evidence="2 3">
    <name type="scientific">Funneliformis geosporum</name>
    <dbReference type="NCBI Taxonomy" id="1117311"/>
    <lineage>
        <taxon>Eukaryota</taxon>
        <taxon>Fungi</taxon>
        <taxon>Fungi incertae sedis</taxon>
        <taxon>Mucoromycota</taxon>
        <taxon>Glomeromycotina</taxon>
        <taxon>Glomeromycetes</taxon>
        <taxon>Glomerales</taxon>
        <taxon>Glomeraceae</taxon>
        <taxon>Funneliformis</taxon>
    </lineage>
</organism>
<feature type="compositionally biased region" description="Polar residues" evidence="1">
    <location>
        <begin position="24"/>
        <end position="36"/>
    </location>
</feature>
<dbReference type="EMBL" id="CAMKVN010027425">
    <property type="protein sequence ID" value="CAI2201389.1"/>
    <property type="molecule type" value="Genomic_DNA"/>
</dbReference>
<feature type="region of interest" description="Disordered" evidence="1">
    <location>
        <begin position="18"/>
        <end position="39"/>
    </location>
</feature>
<dbReference type="OrthoDB" id="2419975at2759"/>
<evidence type="ECO:0000313" key="3">
    <source>
        <dbReference type="Proteomes" id="UP001153678"/>
    </source>
</evidence>
<name>A0A9W4TE24_9GLOM</name>
<gene>
    <name evidence="2" type="ORF">FWILDA_LOCUS20042</name>
</gene>
<protein>
    <submittedName>
        <fullName evidence="2">2044_t:CDS:1</fullName>
    </submittedName>
</protein>
<dbReference type="Proteomes" id="UP001153678">
    <property type="component" value="Unassembled WGS sequence"/>
</dbReference>